<dbReference type="EMBL" id="SJZB01000049">
    <property type="protein sequence ID" value="TCJ11784.1"/>
    <property type="molecule type" value="Genomic_DNA"/>
</dbReference>
<accession>A0A4R1B1B0</accession>
<dbReference type="Proteomes" id="UP000295443">
    <property type="component" value="Unassembled WGS sequence"/>
</dbReference>
<dbReference type="Pfam" id="PF09835">
    <property type="entry name" value="DUF2062"/>
    <property type="match status" value="1"/>
</dbReference>
<evidence type="ECO:0000256" key="1">
    <source>
        <dbReference type="SAM" id="Phobius"/>
    </source>
</evidence>
<evidence type="ECO:0000259" key="2">
    <source>
        <dbReference type="Pfam" id="PF09835"/>
    </source>
</evidence>
<dbReference type="AlphaFoldDB" id="A0A4R1B1B0"/>
<feature type="domain" description="DUF2062" evidence="2">
    <location>
        <begin position="23"/>
        <end position="169"/>
    </location>
</feature>
<dbReference type="PANTHER" id="PTHR40547">
    <property type="entry name" value="SLL0298 PROTEIN"/>
    <property type="match status" value="1"/>
</dbReference>
<feature type="transmembrane region" description="Helical" evidence="1">
    <location>
        <begin position="83"/>
        <end position="101"/>
    </location>
</feature>
<dbReference type="InterPro" id="IPR018639">
    <property type="entry name" value="DUF2062"/>
</dbReference>
<evidence type="ECO:0000313" key="4">
    <source>
        <dbReference type="Proteomes" id="UP000295443"/>
    </source>
</evidence>
<dbReference type="PANTHER" id="PTHR40547:SF1">
    <property type="entry name" value="SLL0298 PROTEIN"/>
    <property type="match status" value="1"/>
</dbReference>
<name>A0A4R1B1B0_9PROT</name>
<sequence>MPRKHFRKFLPDHATIREHRHLKLFQPLLRHPNLWHLNRHSVAGGVAAGLFAGLIPGPVQMLSGAILAIIFRVNLPVAMVTTWYTNPFTWGPLIVAAYWLGSLFTGETIARAIPPDFDWGGGQWSNYLPELWLWFKNLGETYLIGSVALGLLLAALGYVGVQLAWRLYILAYLRRRKRRAQART</sequence>
<dbReference type="RefSeq" id="WP_131448661.1">
    <property type="nucleotide sequence ID" value="NZ_SJZB01000049.1"/>
</dbReference>
<protein>
    <submittedName>
        <fullName evidence="3">DUF2062 domain-containing protein</fullName>
    </submittedName>
</protein>
<keyword evidence="1" id="KW-0472">Membrane</keyword>
<gene>
    <name evidence="3" type="ORF">EZJ19_14095</name>
</gene>
<dbReference type="OrthoDB" id="5296274at2"/>
<feature type="transmembrane region" description="Helical" evidence="1">
    <location>
        <begin position="142"/>
        <end position="169"/>
    </location>
</feature>
<proteinExistence type="predicted"/>
<keyword evidence="1" id="KW-1133">Transmembrane helix</keyword>
<comment type="caution">
    <text evidence="3">The sequence shown here is derived from an EMBL/GenBank/DDBJ whole genome shotgun (WGS) entry which is preliminary data.</text>
</comment>
<keyword evidence="4" id="KW-1185">Reference proteome</keyword>
<organism evidence="3 4">
    <name type="scientific">Parasulfuritortus cantonensis</name>
    <dbReference type="NCBI Taxonomy" id="2528202"/>
    <lineage>
        <taxon>Bacteria</taxon>
        <taxon>Pseudomonadati</taxon>
        <taxon>Pseudomonadota</taxon>
        <taxon>Betaproteobacteria</taxon>
        <taxon>Nitrosomonadales</taxon>
        <taxon>Thiobacillaceae</taxon>
        <taxon>Parasulfuritortus</taxon>
    </lineage>
</organism>
<evidence type="ECO:0000313" key="3">
    <source>
        <dbReference type="EMBL" id="TCJ11784.1"/>
    </source>
</evidence>
<keyword evidence="1" id="KW-0812">Transmembrane</keyword>
<reference evidence="3 4" key="1">
    <citation type="submission" date="2019-03" db="EMBL/GenBank/DDBJ databases">
        <title>Genome sequence of Thiobacillaceae bacterium LSR1, a sulfur-oxidizing bacterium isolated from freshwater sediment.</title>
        <authorList>
            <person name="Li S."/>
        </authorList>
    </citation>
    <scope>NUCLEOTIDE SEQUENCE [LARGE SCALE GENOMIC DNA]</scope>
    <source>
        <strain evidence="3 4">LSR1</strain>
    </source>
</reference>
<feature type="transmembrane region" description="Helical" evidence="1">
    <location>
        <begin position="42"/>
        <end position="71"/>
    </location>
</feature>